<comment type="cofactor">
    <cofactor evidence="3">
        <name>Fe(2+)</name>
        <dbReference type="ChEBI" id="CHEBI:29033"/>
    </cofactor>
    <text evidence="3">Binds 1 Fe(2+) ion per subunit.</text>
</comment>
<dbReference type="eggNOG" id="ENOG502S0FU">
    <property type="taxonomic scope" value="Eukaryota"/>
</dbReference>
<protein>
    <recommendedName>
        <fullName evidence="3">Bifunctional lysine-specific demethylase and histidyl-hydroxylase</fullName>
        <ecNumber evidence="3">1.14.11.-</ecNumber>
    </recommendedName>
</protein>
<dbReference type="OrthoDB" id="425950at2759"/>
<dbReference type="PROSITE" id="PS51184">
    <property type="entry name" value="JMJC"/>
    <property type="match status" value="1"/>
</dbReference>
<dbReference type="GO" id="GO:0005634">
    <property type="term" value="C:nucleus"/>
    <property type="evidence" value="ECO:0007669"/>
    <property type="project" value="UniProtKB-SubCell"/>
</dbReference>
<evidence type="ECO:0000256" key="1">
    <source>
        <dbReference type="ARBA" id="ARBA00022723"/>
    </source>
</evidence>
<dbReference type="PANTHER" id="PTHR13096:SF8">
    <property type="entry name" value="RIBOSOMAL OXYGENASE 1"/>
    <property type="match status" value="1"/>
</dbReference>
<dbReference type="AlphaFoldDB" id="K8EIT5"/>
<keyword evidence="2 3" id="KW-0408">Iron</keyword>
<dbReference type="Gene3D" id="3.40.366.30">
    <property type="entry name" value="50S ribosomal protein L16 arginine hydroxylase, Chain A, Domain 2"/>
    <property type="match status" value="1"/>
</dbReference>
<dbReference type="SUPFAM" id="SSF51197">
    <property type="entry name" value="Clavaminate synthase-like"/>
    <property type="match status" value="1"/>
</dbReference>
<evidence type="ECO:0000313" key="7">
    <source>
        <dbReference type="Proteomes" id="UP000198341"/>
    </source>
</evidence>
<accession>K8EIT5</accession>
<dbReference type="EMBL" id="FO082269">
    <property type="protein sequence ID" value="CCO18102.1"/>
    <property type="molecule type" value="Genomic_DNA"/>
</dbReference>
<dbReference type="Gene3D" id="2.60.120.650">
    <property type="entry name" value="Cupin"/>
    <property type="match status" value="1"/>
</dbReference>
<comment type="function">
    <text evidence="3">Oxygenase that can act as both a histone lysine demethylase and a ribosomal histidine hydroxylase.</text>
</comment>
<dbReference type="RefSeq" id="XP_007510569.1">
    <property type="nucleotide sequence ID" value="XM_007510507.1"/>
</dbReference>
<evidence type="ECO:0000256" key="3">
    <source>
        <dbReference type="RuleBase" id="RU366061"/>
    </source>
</evidence>
<dbReference type="SMART" id="SM00558">
    <property type="entry name" value="JmjC"/>
    <property type="match status" value="1"/>
</dbReference>
<feature type="domain" description="JmjC" evidence="5">
    <location>
        <begin position="161"/>
        <end position="312"/>
    </location>
</feature>
<keyword evidence="3" id="KW-0539">Nucleus</keyword>
<dbReference type="GO" id="GO:0005506">
    <property type="term" value="F:iron ion binding"/>
    <property type="evidence" value="ECO:0007669"/>
    <property type="project" value="UniProtKB-UniRule"/>
</dbReference>
<organism evidence="6 7">
    <name type="scientific">Bathycoccus prasinos</name>
    <dbReference type="NCBI Taxonomy" id="41875"/>
    <lineage>
        <taxon>Eukaryota</taxon>
        <taxon>Viridiplantae</taxon>
        <taxon>Chlorophyta</taxon>
        <taxon>Mamiellophyceae</taxon>
        <taxon>Mamiellales</taxon>
        <taxon>Bathycoccaceae</taxon>
        <taxon>Bathycoccus</taxon>
    </lineage>
</organism>
<feature type="compositionally biased region" description="Basic residues" evidence="4">
    <location>
        <begin position="48"/>
        <end position="60"/>
    </location>
</feature>
<keyword evidence="3" id="KW-0223">Dioxygenase</keyword>
<dbReference type="PANTHER" id="PTHR13096">
    <property type="entry name" value="MINA53 MYC INDUCED NUCLEAR ANTIGEN"/>
    <property type="match status" value="1"/>
</dbReference>
<evidence type="ECO:0000313" key="6">
    <source>
        <dbReference type="EMBL" id="CCO18102.1"/>
    </source>
</evidence>
<comment type="subcellular location">
    <subcellularLocation>
        <location evidence="3">Nucleus</location>
    </subcellularLocation>
</comment>
<keyword evidence="3" id="KW-0804">Transcription</keyword>
<dbReference type="Pfam" id="PF08007">
    <property type="entry name" value="JmjC_2"/>
    <property type="match status" value="1"/>
</dbReference>
<dbReference type="EC" id="1.14.11.-" evidence="3"/>
<dbReference type="KEGG" id="bpg:Bathy10g03450"/>
<reference evidence="6 7" key="1">
    <citation type="submission" date="2011-10" db="EMBL/GenBank/DDBJ databases">
        <authorList>
            <person name="Genoscope - CEA"/>
        </authorList>
    </citation>
    <scope>NUCLEOTIDE SEQUENCE [LARGE SCALE GENOMIC DNA]</scope>
    <source>
        <strain evidence="6 7">RCC 1105</strain>
    </source>
</reference>
<keyword evidence="3" id="KW-0805">Transcription regulation</keyword>
<name>K8EIT5_9CHLO</name>
<evidence type="ECO:0000256" key="2">
    <source>
        <dbReference type="ARBA" id="ARBA00023004"/>
    </source>
</evidence>
<dbReference type="InterPro" id="IPR039994">
    <property type="entry name" value="NO66-like"/>
</dbReference>
<keyword evidence="3" id="KW-0560">Oxidoreductase</keyword>
<comment type="similarity">
    <text evidence="3">Belongs to the ROX family.</text>
</comment>
<feature type="compositionally biased region" description="Acidic residues" evidence="4">
    <location>
        <begin position="493"/>
        <end position="510"/>
    </location>
</feature>
<keyword evidence="1 3" id="KW-0479">Metal-binding</keyword>
<dbReference type="InterPro" id="IPR003347">
    <property type="entry name" value="JmjC_dom"/>
</dbReference>
<gene>
    <name evidence="6" type="ordered locus">Bathy10g03450</name>
</gene>
<keyword evidence="7" id="KW-1185">Reference proteome</keyword>
<evidence type="ECO:0000259" key="5">
    <source>
        <dbReference type="PROSITE" id="PS51184"/>
    </source>
</evidence>
<evidence type="ECO:0000256" key="4">
    <source>
        <dbReference type="SAM" id="MobiDB-lite"/>
    </source>
</evidence>
<proteinExistence type="inferred from homology"/>
<dbReference type="Proteomes" id="UP000198341">
    <property type="component" value="Chromosome 10"/>
</dbReference>
<sequence length="510" mass="57919">MTTFMKTTTTTTMKTKAATPVVLMNCCYCTRRRTGKQLKSGGDSLSAAKKKTRTKRRMHSKTLSVRANLKVEVWERTSMPLSEEKAETFFREFWQKKPLLMRDAIPNFKCPLDTNELAGLACEDEFSSRLMRVREEDKKWTLEVGPFPEEVLQTLPDDQAWSLVINELDSKIPAMNSIITDLFPQFPRWRISDIQASVSPEDGGVGAHSDNFDVFLIQAIGDKLWSVADNEAYWPDKDESFVPNQDVRILKEFVADDSFLLKPGDILYLPPKVAHHGLGKPHEKGACSVTLSLGFLAPMHEEMIWSYAQQESSKYKDVRWRDPWMKPAELGKSGAIDKDAISHAWGVLKKAEPKSERDVAVWMGKHATAKRFGESIALFDEKGFLEQLGANKREIDYDAWEEAGFLQRNESVRFAFIDSVNDNSMDNGDDDDSGLLFFAGGISWTMKTDEGKAIAYTLANEGELEFIGKPLKEKESVELLSQLINTEFIFVPSDEDEEDYDEDDEDHEEE</sequence>
<dbReference type="GeneID" id="19013420"/>
<dbReference type="GO" id="GO:0016706">
    <property type="term" value="F:2-oxoglutarate-dependent dioxygenase activity"/>
    <property type="evidence" value="ECO:0007669"/>
    <property type="project" value="UniProtKB-UniRule"/>
</dbReference>
<feature type="region of interest" description="Disordered" evidence="4">
    <location>
        <begin position="491"/>
        <end position="510"/>
    </location>
</feature>
<feature type="region of interest" description="Disordered" evidence="4">
    <location>
        <begin position="36"/>
        <end position="60"/>
    </location>
</feature>